<dbReference type="Proteomes" id="UP000664034">
    <property type="component" value="Unassembled WGS sequence"/>
</dbReference>
<evidence type="ECO:0000259" key="4">
    <source>
        <dbReference type="Pfam" id="PF00535"/>
    </source>
</evidence>
<dbReference type="InterPro" id="IPR001173">
    <property type="entry name" value="Glyco_trans_2-like"/>
</dbReference>
<evidence type="ECO:0000256" key="1">
    <source>
        <dbReference type="ARBA" id="ARBA00006739"/>
    </source>
</evidence>
<dbReference type="PANTHER" id="PTHR43179">
    <property type="entry name" value="RHAMNOSYLTRANSFERASE WBBL"/>
    <property type="match status" value="1"/>
</dbReference>
<dbReference type="GO" id="GO:0016757">
    <property type="term" value="F:glycosyltransferase activity"/>
    <property type="evidence" value="ECO:0007669"/>
    <property type="project" value="UniProtKB-KW"/>
</dbReference>
<keyword evidence="6" id="KW-1185">Reference proteome</keyword>
<proteinExistence type="inferred from homology"/>
<comment type="similarity">
    <text evidence="1">Belongs to the glycosyltransferase 2 family.</text>
</comment>
<keyword evidence="2" id="KW-0328">Glycosyltransferase</keyword>
<evidence type="ECO:0000256" key="2">
    <source>
        <dbReference type="ARBA" id="ARBA00022676"/>
    </source>
</evidence>
<dbReference type="PANTHER" id="PTHR43179:SF12">
    <property type="entry name" value="GALACTOFURANOSYLTRANSFERASE GLFT2"/>
    <property type="match status" value="1"/>
</dbReference>
<dbReference type="Gene3D" id="3.90.550.10">
    <property type="entry name" value="Spore Coat Polysaccharide Biosynthesis Protein SpsA, Chain A"/>
    <property type="match status" value="1"/>
</dbReference>
<feature type="domain" description="Glycosyltransferase 2-like" evidence="4">
    <location>
        <begin position="4"/>
        <end position="128"/>
    </location>
</feature>
<sequence>MIYIIIPVHNRKYYTQGCLDCLEQQTYRDFTTIVVDDGSTDGTVAMIDTYFPDVIVLRGDGNLWWTKAINMGVQYALDCTANSAADVVLTLNDDLAFGPNYLASIMASYEANKPCLIGSAVVDITNPDYLEYAGVSCNYFTAKWIRTSTIFKSSYQQLAAKHAIVPTDDLPGRGTIIPLNVFEAVGLYDEQNFPHYMADVELSVRARRKGYRLFVSVGSVIHNYTDATRNKKQSWQSFLKGFFSFKSPNYLRSRYAFAVRHAPLKQLYFLLDLGRMTTGFLLNR</sequence>
<dbReference type="AlphaFoldDB" id="A0A939GGP8"/>
<protein>
    <submittedName>
        <fullName evidence="5">Glycosyltransferase family 2 protein</fullName>
    </submittedName>
</protein>
<comment type="caution">
    <text evidence="5">The sequence shown here is derived from an EMBL/GenBank/DDBJ whole genome shotgun (WGS) entry which is preliminary data.</text>
</comment>
<dbReference type="EMBL" id="JAFMYV010000011">
    <property type="protein sequence ID" value="MBO0938817.1"/>
    <property type="molecule type" value="Genomic_DNA"/>
</dbReference>
<accession>A0A939GGP8</accession>
<dbReference type="RefSeq" id="WP_207366356.1">
    <property type="nucleotide sequence ID" value="NZ_JAFMYV010000011.1"/>
</dbReference>
<reference evidence="5" key="1">
    <citation type="submission" date="2021-03" db="EMBL/GenBank/DDBJ databases">
        <title>Fibrella sp. HMF5335 genome sequencing and assembly.</title>
        <authorList>
            <person name="Kang H."/>
            <person name="Kim H."/>
            <person name="Bae S."/>
            <person name="Joh K."/>
        </authorList>
    </citation>
    <scope>NUCLEOTIDE SEQUENCE</scope>
    <source>
        <strain evidence="5">HMF5335</strain>
    </source>
</reference>
<evidence type="ECO:0000313" key="6">
    <source>
        <dbReference type="Proteomes" id="UP000664034"/>
    </source>
</evidence>
<organism evidence="5 6">
    <name type="scientific">Fibrella rubiginis</name>
    <dbReference type="NCBI Taxonomy" id="2817060"/>
    <lineage>
        <taxon>Bacteria</taxon>
        <taxon>Pseudomonadati</taxon>
        <taxon>Bacteroidota</taxon>
        <taxon>Cytophagia</taxon>
        <taxon>Cytophagales</taxon>
        <taxon>Spirosomataceae</taxon>
        <taxon>Fibrella</taxon>
    </lineage>
</organism>
<name>A0A939GGP8_9BACT</name>
<dbReference type="InterPro" id="IPR029044">
    <property type="entry name" value="Nucleotide-diphossugar_trans"/>
</dbReference>
<evidence type="ECO:0000313" key="5">
    <source>
        <dbReference type="EMBL" id="MBO0938817.1"/>
    </source>
</evidence>
<keyword evidence="3" id="KW-0808">Transferase</keyword>
<dbReference type="SUPFAM" id="SSF53448">
    <property type="entry name" value="Nucleotide-diphospho-sugar transferases"/>
    <property type="match status" value="1"/>
</dbReference>
<evidence type="ECO:0000256" key="3">
    <source>
        <dbReference type="ARBA" id="ARBA00022679"/>
    </source>
</evidence>
<gene>
    <name evidence="5" type="ORF">J2I47_19855</name>
</gene>
<dbReference type="Pfam" id="PF00535">
    <property type="entry name" value="Glycos_transf_2"/>
    <property type="match status" value="1"/>
</dbReference>